<keyword evidence="2" id="KW-0677">Repeat</keyword>
<dbReference type="PANTHER" id="PTHR10971">
    <property type="entry name" value="MRNA EXPORT FACTOR AND BUB3"/>
    <property type="match status" value="1"/>
</dbReference>
<feature type="region of interest" description="Disordered" evidence="4">
    <location>
        <begin position="29"/>
        <end position="74"/>
    </location>
</feature>
<dbReference type="EMBL" id="JWZT01001108">
    <property type="protein sequence ID" value="KII72751.1"/>
    <property type="molecule type" value="Genomic_DNA"/>
</dbReference>
<dbReference type="AlphaFoldDB" id="A0A0C2MZI9"/>
<gene>
    <name evidence="5" type="ORF">RF11_00658</name>
</gene>
<proteinExistence type="predicted"/>
<feature type="compositionally biased region" description="Low complexity" evidence="4">
    <location>
        <begin position="125"/>
        <end position="168"/>
    </location>
</feature>
<dbReference type="InterPro" id="IPR015943">
    <property type="entry name" value="WD40/YVTN_repeat-like_dom_sf"/>
</dbReference>
<dbReference type="SUPFAM" id="SSF50978">
    <property type="entry name" value="WD40 repeat-like"/>
    <property type="match status" value="1"/>
</dbReference>
<keyword evidence="1 3" id="KW-0853">WD repeat</keyword>
<evidence type="ECO:0000256" key="1">
    <source>
        <dbReference type="ARBA" id="ARBA00022574"/>
    </source>
</evidence>
<dbReference type="Gene3D" id="2.130.10.10">
    <property type="entry name" value="YVTN repeat-like/Quinoprotein amine dehydrogenase"/>
    <property type="match status" value="1"/>
</dbReference>
<protein>
    <submittedName>
        <fullName evidence="5">mRNA export factor</fullName>
    </submittedName>
</protein>
<feature type="compositionally biased region" description="Polar residues" evidence="4">
    <location>
        <begin position="186"/>
        <end position="236"/>
    </location>
</feature>
<evidence type="ECO:0000313" key="5">
    <source>
        <dbReference type="EMBL" id="KII72751.1"/>
    </source>
</evidence>
<dbReference type="Pfam" id="PF00400">
    <property type="entry name" value="WD40"/>
    <property type="match status" value="1"/>
</dbReference>
<feature type="region of interest" description="Disordered" evidence="4">
    <location>
        <begin position="99"/>
        <end position="264"/>
    </location>
</feature>
<dbReference type="PROSITE" id="PS50082">
    <property type="entry name" value="WD_REPEATS_2"/>
    <property type="match status" value="2"/>
</dbReference>
<evidence type="ECO:0000313" key="6">
    <source>
        <dbReference type="Proteomes" id="UP000031668"/>
    </source>
</evidence>
<feature type="repeat" description="WD" evidence="3">
    <location>
        <begin position="470"/>
        <end position="513"/>
    </location>
</feature>
<feature type="compositionally biased region" description="Polar residues" evidence="4">
    <location>
        <begin position="99"/>
        <end position="124"/>
    </location>
</feature>
<dbReference type="InterPro" id="IPR036322">
    <property type="entry name" value="WD40_repeat_dom_sf"/>
</dbReference>
<dbReference type="OrthoDB" id="256303at2759"/>
<evidence type="ECO:0000256" key="3">
    <source>
        <dbReference type="PROSITE-ProRule" id="PRU00221"/>
    </source>
</evidence>
<organism evidence="5 6">
    <name type="scientific">Thelohanellus kitauei</name>
    <name type="common">Myxosporean</name>
    <dbReference type="NCBI Taxonomy" id="669202"/>
    <lineage>
        <taxon>Eukaryota</taxon>
        <taxon>Metazoa</taxon>
        <taxon>Cnidaria</taxon>
        <taxon>Myxozoa</taxon>
        <taxon>Myxosporea</taxon>
        <taxon>Bivalvulida</taxon>
        <taxon>Platysporina</taxon>
        <taxon>Myxobolidae</taxon>
        <taxon>Thelohanellus</taxon>
    </lineage>
</organism>
<dbReference type="PROSITE" id="PS50294">
    <property type="entry name" value="WD_REPEATS_REGION"/>
    <property type="match status" value="1"/>
</dbReference>
<dbReference type="Proteomes" id="UP000031668">
    <property type="component" value="Unassembled WGS sequence"/>
</dbReference>
<dbReference type="SMART" id="SM00320">
    <property type="entry name" value="WD40"/>
    <property type="match status" value="4"/>
</dbReference>
<comment type="caution">
    <text evidence="5">The sequence shown here is derived from an EMBL/GenBank/DDBJ whole genome shotgun (WGS) entry which is preliminary data.</text>
</comment>
<dbReference type="InterPro" id="IPR019775">
    <property type="entry name" value="WD40_repeat_CS"/>
</dbReference>
<name>A0A0C2MZI9_THEKT</name>
<evidence type="ECO:0000256" key="2">
    <source>
        <dbReference type="ARBA" id="ARBA00022737"/>
    </source>
</evidence>
<keyword evidence="6" id="KW-1185">Reference proteome</keyword>
<dbReference type="InterPro" id="IPR001680">
    <property type="entry name" value="WD40_rpt"/>
</dbReference>
<feature type="compositionally biased region" description="Low complexity" evidence="4">
    <location>
        <begin position="237"/>
        <end position="258"/>
    </location>
</feature>
<dbReference type="PROSITE" id="PS00678">
    <property type="entry name" value="WD_REPEATS_1"/>
    <property type="match status" value="2"/>
</dbReference>
<accession>A0A0C2MZI9</accession>
<sequence>MGASTSQTTGFGSFGGTSTGFGTQATQSGFGGFGSGSTGFGSSSMTTQTGFGGQIQSSQPGPSLGGFGSQAGQSMFGAQTTQTGAFGSLSQPIKTGFQTTSTLFGSTPTSQTGFGSSLGTQQPQSGFGSTAFGSGTQPATSFGKTGFSGFQGTSTSTGTGLGSNIQQGTGFGTGFGQTSSLGAPGQTFQTSTSQPFRLTQPTQTGFSSQGFGSQATTNQGFGTQTSLSQGFGSGFNTSSLSTTSQSSLPFPSFSQTQSGSNFFQNRPGNLTSLSQPSVTQSSFGFTSQPSSIFGGGIQAQTGLSTGTSLATQPTSSLIGSGPTTGNLMAAINSESDKSIEIFGYRAPGTRFGAPEYYNSNFSTLPDQNNVTEAGLAMVSNTTPQEVSNFANLTYEHDLKLGTLRNANNDFELRDVPSDTITKLRFSRQQQDLLACSSWDDWVYGSSNLVLAASNGLLYHYDINTNSYVEFAKHNGPVETVKSCGEFYNNMVISGSYDGTVKLWDLRSKVCSATISAYSKVYDLDVCRSGLSFITSERDVFVYQYNDTSRSIMRKKVEISTFPTRCLAMTTFNCRKEGGFVCAVGTCGGKVGVFPQSNNAREFSFKVNRVNNPSRMNSQLAYPVHDIEFHPRTYVLALGGGDGSVSFWDIQNHSNVLNLKAACLPVTSIAFDSSGRLLAYAIGYDWSRGIRGFKFQNMAPAIFIRQCNEELKHPCPKPVHSY</sequence>
<reference evidence="5 6" key="1">
    <citation type="journal article" date="2014" name="Genome Biol. Evol.">
        <title>The genome of the myxosporean Thelohanellus kitauei shows adaptations to nutrient acquisition within its fish host.</title>
        <authorList>
            <person name="Yang Y."/>
            <person name="Xiong J."/>
            <person name="Zhou Z."/>
            <person name="Huo F."/>
            <person name="Miao W."/>
            <person name="Ran C."/>
            <person name="Liu Y."/>
            <person name="Zhang J."/>
            <person name="Feng J."/>
            <person name="Wang M."/>
            <person name="Wang M."/>
            <person name="Wang L."/>
            <person name="Yao B."/>
        </authorList>
    </citation>
    <scope>NUCLEOTIDE SEQUENCE [LARGE SCALE GENOMIC DNA]</scope>
    <source>
        <strain evidence="5">Wuqing</strain>
    </source>
</reference>
<feature type="compositionally biased region" description="Low complexity" evidence="4">
    <location>
        <begin position="40"/>
        <end position="49"/>
    </location>
</feature>
<evidence type="ECO:0000256" key="4">
    <source>
        <dbReference type="SAM" id="MobiDB-lite"/>
    </source>
</evidence>
<feature type="compositionally biased region" description="Gly residues" evidence="4">
    <location>
        <begin position="29"/>
        <end position="39"/>
    </location>
</feature>
<feature type="repeat" description="WD" evidence="3">
    <location>
        <begin position="623"/>
        <end position="657"/>
    </location>
</feature>